<accession>A0A1V1PHG9</accession>
<dbReference type="NCBIfam" id="TIGR01024">
    <property type="entry name" value="rplS_bact"/>
    <property type="match status" value="1"/>
</dbReference>
<dbReference type="Proteomes" id="UP000189670">
    <property type="component" value="Unassembled WGS sequence"/>
</dbReference>
<dbReference type="GO" id="GO:0006412">
    <property type="term" value="P:translation"/>
    <property type="evidence" value="ECO:0007669"/>
    <property type="project" value="UniProtKB-UniRule"/>
</dbReference>
<gene>
    <name evidence="5 7" type="primary">rplS</name>
    <name evidence="7" type="ORF">OMM_06522</name>
</gene>
<dbReference type="InterPro" id="IPR018257">
    <property type="entry name" value="Ribosomal_bL19_CS"/>
</dbReference>
<dbReference type="PANTHER" id="PTHR15680">
    <property type="entry name" value="RIBOSOMAL PROTEIN L19"/>
    <property type="match status" value="1"/>
</dbReference>
<dbReference type="PANTHER" id="PTHR15680:SF9">
    <property type="entry name" value="LARGE RIBOSOMAL SUBUNIT PROTEIN BL19M"/>
    <property type="match status" value="1"/>
</dbReference>
<dbReference type="EMBL" id="ATBP01000020">
    <property type="protein sequence ID" value="ETR74135.1"/>
    <property type="molecule type" value="Genomic_DNA"/>
</dbReference>
<dbReference type="FunFam" id="2.30.30.790:FF:000001">
    <property type="entry name" value="50S ribosomal protein L19"/>
    <property type="match status" value="1"/>
</dbReference>
<evidence type="ECO:0000256" key="6">
    <source>
        <dbReference type="RuleBase" id="RU000559"/>
    </source>
</evidence>
<keyword evidence="2 5" id="KW-0689">Ribosomal protein</keyword>
<reference evidence="8" key="1">
    <citation type="submission" date="2012-11" db="EMBL/GenBank/DDBJ databases">
        <authorList>
            <person name="Lucero-Rivera Y.E."/>
            <person name="Tovar-Ramirez D."/>
        </authorList>
    </citation>
    <scope>NUCLEOTIDE SEQUENCE [LARGE SCALE GENOMIC DNA]</scope>
    <source>
        <strain evidence="8">Araruama</strain>
    </source>
</reference>
<evidence type="ECO:0000313" key="7">
    <source>
        <dbReference type="EMBL" id="ETR74135.1"/>
    </source>
</evidence>
<keyword evidence="3 5" id="KW-0687">Ribonucleoprotein</keyword>
<dbReference type="PRINTS" id="PR00061">
    <property type="entry name" value="RIBOSOMALL19"/>
</dbReference>
<dbReference type="HAMAP" id="MF_00402">
    <property type="entry name" value="Ribosomal_bL19"/>
    <property type="match status" value="1"/>
</dbReference>
<dbReference type="SUPFAM" id="SSF50104">
    <property type="entry name" value="Translation proteins SH3-like domain"/>
    <property type="match status" value="1"/>
</dbReference>
<evidence type="ECO:0000313" key="8">
    <source>
        <dbReference type="Proteomes" id="UP000189670"/>
    </source>
</evidence>
<dbReference type="AlphaFoldDB" id="A0A1V1PHG9"/>
<evidence type="ECO:0000256" key="4">
    <source>
        <dbReference type="ARBA" id="ARBA00035171"/>
    </source>
</evidence>
<dbReference type="Gene3D" id="2.30.30.790">
    <property type="match status" value="1"/>
</dbReference>
<dbReference type="PIRSF" id="PIRSF002191">
    <property type="entry name" value="Ribosomal_L19"/>
    <property type="match status" value="1"/>
</dbReference>
<comment type="function">
    <text evidence="5 6">This protein is located at the 30S-50S ribosomal subunit interface and may play a role in the structure and function of the aminoacyl-tRNA binding site.</text>
</comment>
<dbReference type="GO" id="GO:0022625">
    <property type="term" value="C:cytosolic large ribosomal subunit"/>
    <property type="evidence" value="ECO:0007669"/>
    <property type="project" value="TreeGrafter"/>
</dbReference>
<evidence type="ECO:0000256" key="1">
    <source>
        <dbReference type="ARBA" id="ARBA00005781"/>
    </source>
</evidence>
<evidence type="ECO:0000256" key="2">
    <source>
        <dbReference type="ARBA" id="ARBA00022980"/>
    </source>
</evidence>
<name>A0A1V1PHG9_9BACT</name>
<comment type="similarity">
    <text evidence="1 5 6">Belongs to the bacterial ribosomal protein bL19 family.</text>
</comment>
<dbReference type="Pfam" id="PF01245">
    <property type="entry name" value="Ribosomal_L19"/>
    <property type="match status" value="1"/>
</dbReference>
<evidence type="ECO:0000256" key="5">
    <source>
        <dbReference type="HAMAP-Rule" id="MF_00402"/>
    </source>
</evidence>
<sequence>MNVIQAIEQEMIRMDIPEFISGDTVKVYVRIKEGEKERLQVFQGVVICKHNASIKSTFTVRKVSGGIGVERIFPLYSPSIDRIEIVSKGKVRRSKIYYLRKLRGKAARIKTRRT</sequence>
<evidence type="ECO:0000256" key="3">
    <source>
        <dbReference type="ARBA" id="ARBA00023274"/>
    </source>
</evidence>
<dbReference type="InterPro" id="IPR001857">
    <property type="entry name" value="Ribosomal_bL19"/>
</dbReference>
<dbReference type="GO" id="GO:0003735">
    <property type="term" value="F:structural constituent of ribosome"/>
    <property type="evidence" value="ECO:0007669"/>
    <property type="project" value="InterPro"/>
</dbReference>
<dbReference type="InterPro" id="IPR038657">
    <property type="entry name" value="Ribosomal_bL19_sf"/>
</dbReference>
<dbReference type="InterPro" id="IPR008991">
    <property type="entry name" value="Translation_prot_SH3-like_sf"/>
</dbReference>
<proteinExistence type="inferred from homology"/>
<organism evidence="7 8">
    <name type="scientific">Candidatus Magnetoglobus multicellularis str. Araruama</name>
    <dbReference type="NCBI Taxonomy" id="890399"/>
    <lineage>
        <taxon>Bacteria</taxon>
        <taxon>Pseudomonadati</taxon>
        <taxon>Thermodesulfobacteriota</taxon>
        <taxon>Desulfobacteria</taxon>
        <taxon>Desulfobacterales</taxon>
        <taxon>Desulfobacteraceae</taxon>
        <taxon>Candidatus Magnetoglobus</taxon>
    </lineage>
</organism>
<comment type="caution">
    <text evidence="7">The sequence shown here is derived from an EMBL/GenBank/DDBJ whole genome shotgun (WGS) entry which is preliminary data.</text>
</comment>
<protein>
    <recommendedName>
        <fullName evidence="4 5">Large ribosomal subunit protein bL19</fullName>
    </recommendedName>
</protein>
<dbReference type="PROSITE" id="PS01015">
    <property type="entry name" value="RIBOSOMAL_L19"/>
    <property type="match status" value="1"/>
</dbReference>